<dbReference type="RefSeq" id="WP_159446341.1">
    <property type="nucleotide sequence ID" value="NZ_FWWT01000022.1"/>
</dbReference>
<gene>
    <name evidence="1" type="ORF">SAMN00017405_0410</name>
</gene>
<sequence length="49" mass="5786">MGVVVKMIPFKNFKEKINIVREEESKGSYVQIIDGKYIYSFKKEENSLK</sequence>
<evidence type="ECO:0000313" key="2">
    <source>
        <dbReference type="Proteomes" id="UP000192731"/>
    </source>
</evidence>
<dbReference type="EMBL" id="FWWT01000022">
    <property type="protein sequence ID" value="SMB95467.1"/>
    <property type="molecule type" value="Genomic_DNA"/>
</dbReference>
<name>A0A1W1VQ40_DESTI</name>
<organism evidence="1 2">
    <name type="scientific">Desulfonispora thiosulfatigenes DSM 11270</name>
    <dbReference type="NCBI Taxonomy" id="656914"/>
    <lineage>
        <taxon>Bacteria</taxon>
        <taxon>Bacillati</taxon>
        <taxon>Bacillota</taxon>
        <taxon>Clostridia</taxon>
        <taxon>Eubacteriales</taxon>
        <taxon>Peptococcaceae</taxon>
        <taxon>Desulfonispora</taxon>
    </lineage>
</organism>
<keyword evidence="2" id="KW-1185">Reference proteome</keyword>
<dbReference type="AlphaFoldDB" id="A0A1W1VQ40"/>
<proteinExistence type="predicted"/>
<dbReference type="STRING" id="656914.SAMN00017405_0410"/>
<reference evidence="1 2" key="1">
    <citation type="submission" date="2017-04" db="EMBL/GenBank/DDBJ databases">
        <authorList>
            <person name="Afonso C.L."/>
            <person name="Miller P.J."/>
            <person name="Scott M.A."/>
            <person name="Spackman E."/>
            <person name="Goraichik I."/>
            <person name="Dimitrov K.M."/>
            <person name="Suarez D.L."/>
            <person name="Swayne D.E."/>
        </authorList>
    </citation>
    <scope>NUCLEOTIDE SEQUENCE [LARGE SCALE GENOMIC DNA]</scope>
    <source>
        <strain evidence="1 2">DSM 11270</strain>
    </source>
</reference>
<dbReference type="Proteomes" id="UP000192731">
    <property type="component" value="Unassembled WGS sequence"/>
</dbReference>
<evidence type="ECO:0000313" key="1">
    <source>
        <dbReference type="EMBL" id="SMB95467.1"/>
    </source>
</evidence>
<accession>A0A1W1VQ40</accession>
<protein>
    <submittedName>
        <fullName evidence="1">Uncharacterized protein</fullName>
    </submittedName>
</protein>
<dbReference type="OrthoDB" id="9991355at2"/>